<dbReference type="Pfam" id="PF00583">
    <property type="entry name" value="Acetyltransf_1"/>
    <property type="match status" value="1"/>
</dbReference>
<dbReference type="InterPro" id="IPR000182">
    <property type="entry name" value="GNAT_dom"/>
</dbReference>
<dbReference type="Proteomes" id="UP000078544">
    <property type="component" value="Unassembled WGS sequence"/>
</dbReference>
<dbReference type="CDD" id="cd04301">
    <property type="entry name" value="NAT_SF"/>
    <property type="match status" value="1"/>
</dbReference>
<dbReference type="SUPFAM" id="SSF55729">
    <property type="entry name" value="Acyl-CoA N-acyltransferases (Nat)"/>
    <property type="match status" value="1"/>
</dbReference>
<gene>
    <name evidence="4" type="ORF">AAL_01465</name>
</gene>
<dbReference type="AlphaFoldDB" id="A0A166U6Y0"/>
<evidence type="ECO:0000313" key="5">
    <source>
        <dbReference type="Proteomes" id="UP000078544"/>
    </source>
</evidence>
<feature type="region of interest" description="Disordered" evidence="1">
    <location>
        <begin position="30"/>
        <end position="56"/>
    </location>
</feature>
<evidence type="ECO:0000256" key="1">
    <source>
        <dbReference type="SAM" id="MobiDB-lite"/>
    </source>
</evidence>
<feature type="compositionally biased region" description="Low complexity" evidence="1">
    <location>
        <begin position="44"/>
        <end position="53"/>
    </location>
</feature>
<dbReference type="Gene3D" id="3.40.630.30">
    <property type="match status" value="1"/>
</dbReference>
<dbReference type="PROSITE" id="PS51186">
    <property type="entry name" value="GNAT"/>
    <property type="match status" value="1"/>
</dbReference>
<evidence type="ECO:0000313" key="4">
    <source>
        <dbReference type="EMBL" id="OAA32133.1"/>
    </source>
</evidence>
<feature type="transmembrane region" description="Helical" evidence="2">
    <location>
        <begin position="136"/>
        <end position="155"/>
    </location>
</feature>
<name>A0A166U6Y0_9HYPO</name>
<evidence type="ECO:0000259" key="3">
    <source>
        <dbReference type="PROSITE" id="PS51186"/>
    </source>
</evidence>
<keyword evidence="4" id="KW-0808">Transferase</keyword>
<feature type="domain" description="N-acetyltransferase" evidence="3">
    <location>
        <begin position="137"/>
        <end position="313"/>
    </location>
</feature>
<keyword evidence="2" id="KW-0472">Membrane</keyword>
<dbReference type="GO" id="GO:0016747">
    <property type="term" value="F:acyltransferase activity, transferring groups other than amino-acyl groups"/>
    <property type="evidence" value="ECO:0007669"/>
    <property type="project" value="InterPro"/>
</dbReference>
<dbReference type="OrthoDB" id="5343688at2759"/>
<comment type="caution">
    <text evidence="4">The sequence shown here is derived from an EMBL/GenBank/DDBJ whole genome shotgun (WGS) entry which is preliminary data.</text>
</comment>
<keyword evidence="2" id="KW-1133">Transmembrane helix</keyword>
<keyword evidence="2" id="KW-0812">Transmembrane</keyword>
<sequence length="313" mass="33596">MSAFFTCLRANLVLSPRVLSSNYSTPFLEPTSTAPLQPPAGGVSTSSSSSSSSPCITPEPLVPLDDIPSLSLDVLESEHDKAEGLRLVAASVSEMRPRATNSVILHPLCLAAVAAAWAAIYRLVYVTDTEKDAGRALMLASGLTMLYVATVRFFASGYSALAERLSRDWLGSGGEEDIMLGARVGDTIVGALVLRLESHKNRAASPKRKGRGQGANLKGGKGVIRSWTTSTGHRGQGIGKKLLNEAVRYTKDRCGKDAAVGFAQEHANSVMLLPDLFNKTFRRDEVQAARALEAVNAAWDQKKRKNSVSKRLR</sequence>
<dbReference type="EMBL" id="AZGY01000002">
    <property type="protein sequence ID" value="OAA32133.1"/>
    <property type="molecule type" value="Genomic_DNA"/>
</dbReference>
<dbReference type="InterPro" id="IPR016181">
    <property type="entry name" value="Acyl_CoA_acyltransferase"/>
</dbReference>
<keyword evidence="5" id="KW-1185">Reference proteome</keyword>
<organism evidence="4 5">
    <name type="scientific">Moelleriella libera RCEF 2490</name>
    <dbReference type="NCBI Taxonomy" id="1081109"/>
    <lineage>
        <taxon>Eukaryota</taxon>
        <taxon>Fungi</taxon>
        <taxon>Dikarya</taxon>
        <taxon>Ascomycota</taxon>
        <taxon>Pezizomycotina</taxon>
        <taxon>Sordariomycetes</taxon>
        <taxon>Hypocreomycetidae</taxon>
        <taxon>Hypocreales</taxon>
        <taxon>Clavicipitaceae</taxon>
        <taxon>Moelleriella</taxon>
    </lineage>
</organism>
<protein>
    <submittedName>
        <fullName evidence="4">Acetyltransferase, GNAT family</fullName>
    </submittedName>
</protein>
<accession>A0A166U6Y0</accession>
<evidence type="ECO:0000256" key="2">
    <source>
        <dbReference type="SAM" id="Phobius"/>
    </source>
</evidence>
<reference evidence="4 5" key="1">
    <citation type="journal article" date="2016" name="Genome Biol. Evol.">
        <title>Divergent and convergent evolution of fungal pathogenicity.</title>
        <authorList>
            <person name="Shang Y."/>
            <person name="Xiao G."/>
            <person name="Zheng P."/>
            <person name="Cen K."/>
            <person name="Zhan S."/>
            <person name="Wang C."/>
        </authorList>
    </citation>
    <scope>NUCLEOTIDE SEQUENCE [LARGE SCALE GENOMIC DNA]</scope>
    <source>
        <strain evidence="4 5">RCEF 2490</strain>
    </source>
</reference>
<proteinExistence type="predicted"/>
<feature type="transmembrane region" description="Helical" evidence="2">
    <location>
        <begin position="103"/>
        <end position="124"/>
    </location>
</feature>